<dbReference type="Gene3D" id="3.80.10.10">
    <property type="entry name" value="Ribonuclease Inhibitor"/>
    <property type="match status" value="1"/>
</dbReference>
<dbReference type="EMBL" id="CAJNOR010003077">
    <property type="protein sequence ID" value="CAF1374806.1"/>
    <property type="molecule type" value="Genomic_DNA"/>
</dbReference>
<dbReference type="InterPro" id="IPR032675">
    <property type="entry name" value="LRR_dom_sf"/>
</dbReference>
<dbReference type="Proteomes" id="UP000663828">
    <property type="component" value="Unassembled WGS sequence"/>
</dbReference>
<accession>A0A815IYY1</accession>
<evidence type="ECO:0000259" key="1">
    <source>
        <dbReference type="PROSITE" id="PS50181"/>
    </source>
</evidence>
<dbReference type="InterPro" id="IPR001810">
    <property type="entry name" value="F-box_dom"/>
</dbReference>
<gene>
    <name evidence="2" type="ORF">XAT740_LOCUS32741</name>
</gene>
<feature type="domain" description="F-box" evidence="1">
    <location>
        <begin position="1"/>
        <end position="45"/>
    </location>
</feature>
<sequence>MHLDDLANELFLEIFRYLSTLDLLRSFYNLNHRLNQLLFAHFRTTVIDFRSTSLDDFRLVCRDYFPSLVNCVTLLRLSNDDETPQQMEVFLEHGLALPQLLKLRSLTLHNIRSNSNVLHTMISECRSLPYLTRLTLSDCYLPGDRINIPTFFNNIWSLSNLIYCYLSIGFTSGGFVIPTVKSTSLKSLFVPYVKFDQIEFSMICQQTPSLEQFDSSFKLKFSDQVVSSTHQCASIVRLKLFSINISENHLNQLLEMVPNLRQLVIDIKYVDPPPPTPVLDGYSWEKIFRCHLPQLHVFQMRMDIFFFDAYIYDEQMIGFLESFRSSFWLEERQWFVQCHWQPKSQAYLYTLPYKFTDFRLDSTMNSLSTCSNNNLCLSYDHVTELDYRYVPDQPQIASPIRLVNIGHLEVRSPESNRFLSHIPRLDQIISLAIYTDSKTYTEVELQCLINQMPHLATFSFYTDSLSFMNNAFCYLAHPRIRRLNLRCWHDCFDVERCAALWGSSLGKQCQILCIRVKKPIVVHEFVNNMRNLRALTVEFQGDHLWRANDDKVVCWLQKHLSSACLIKRDSMCTKNIHIWIGSNRNI</sequence>
<proteinExistence type="predicted"/>
<dbReference type="AlphaFoldDB" id="A0A815IYY1"/>
<comment type="caution">
    <text evidence="2">The sequence shown here is derived from an EMBL/GenBank/DDBJ whole genome shotgun (WGS) entry which is preliminary data.</text>
</comment>
<dbReference type="SUPFAM" id="SSF52047">
    <property type="entry name" value="RNI-like"/>
    <property type="match status" value="1"/>
</dbReference>
<reference evidence="2" key="1">
    <citation type="submission" date="2021-02" db="EMBL/GenBank/DDBJ databases">
        <authorList>
            <person name="Nowell W R."/>
        </authorList>
    </citation>
    <scope>NUCLEOTIDE SEQUENCE</scope>
</reference>
<dbReference type="PROSITE" id="PS50181">
    <property type="entry name" value="FBOX"/>
    <property type="match status" value="1"/>
</dbReference>
<keyword evidence="3" id="KW-1185">Reference proteome</keyword>
<organism evidence="2 3">
    <name type="scientific">Adineta ricciae</name>
    <name type="common">Rotifer</name>
    <dbReference type="NCBI Taxonomy" id="249248"/>
    <lineage>
        <taxon>Eukaryota</taxon>
        <taxon>Metazoa</taxon>
        <taxon>Spiralia</taxon>
        <taxon>Gnathifera</taxon>
        <taxon>Rotifera</taxon>
        <taxon>Eurotatoria</taxon>
        <taxon>Bdelloidea</taxon>
        <taxon>Adinetida</taxon>
        <taxon>Adinetidae</taxon>
        <taxon>Adineta</taxon>
    </lineage>
</organism>
<protein>
    <recommendedName>
        <fullName evidence="1">F-box domain-containing protein</fullName>
    </recommendedName>
</protein>
<name>A0A815IYY1_ADIRI</name>
<evidence type="ECO:0000313" key="2">
    <source>
        <dbReference type="EMBL" id="CAF1374806.1"/>
    </source>
</evidence>
<evidence type="ECO:0000313" key="3">
    <source>
        <dbReference type="Proteomes" id="UP000663828"/>
    </source>
</evidence>